<dbReference type="PANTHER" id="PTHR33603:SF1">
    <property type="entry name" value="RIBOSOMAL RNA LARGE SUBUNIT METHYLTRANSFERASE H"/>
    <property type="match status" value="1"/>
</dbReference>
<feature type="binding site" evidence="5">
    <location>
        <begin position="122"/>
        <end position="127"/>
    </location>
    <ligand>
        <name>S-adenosyl-L-methionine</name>
        <dbReference type="ChEBI" id="CHEBI:59789"/>
    </ligand>
</feature>
<dbReference type="SUPFAM" id="SSF75217">
    <property type="entry name" value="alpha/beta knot"/>
    <property type="match status" value="1"/>
</dbReference>
<dbReference type="HAMAP" id="MF_00658">
    <property type="entry name" value="23SrRNA_methyltr_H"/>
    <property type="match status" value="1"/>
</dbReference>
<keyword evidence="5" id="KW-0698">rRNA processing</keyword>
<dbReference type="NCBIfam" id="NF000986">
    <property type="entry name" value="PRK00103.1-4"/>
    <property type="match status" value="1"/>
</dbReference>
<evidence type="ECO:0000313" key="6">
    <source>
        <dbReference type="EMBL" id="MFC3852421.1"/>
    </source>
</evidence>
<protein>
    <recommendedName>
        <fullName evidence="5">Ribosomal RNA large subunit methyltransferase H</fullName>
        <ecNumber evidence="5">2.1.1.177</ecNumber>
    </recommendedName>
    <alternativeName>
        <fullName evidence="5">23S rRNA (pseudouridine1915-N3)-methyltransferase</fullName>
    </alternativeName>
    <alternativeName>
        <fullName evidence="5">23S rRNA m3Psi1915 methyltransferase</fullName>
    </alternativeName>
    <alternativeName>
        <fullName evidence="5">rRNA (pseudouridine-N3-)-methyltransferase RlmH</fullName>
    </alternativeName>
</protein>
<dbReference type="EC" id="2.1.1.177" evidence="5"/>
<reference evidence="7" key="1">
    <citation type="journal article" date="2019" name="Int. J. Syst. Evol. Microbiol.">
        <title>The Global Catalogue of Microorganisms (GCM) 10K type strain sequencing project: providing services to taxonomists for standard genome sequencing and annotation.</title>
        <authorList>
            <consortium name="The Broad Institute Genomics Platform"/>
            <consortium name="The Broad Institute Genome Sequencing Center for Infectious Disease"/>
            <person name="Wu L."/>
            <person name="Ma J."/>
        </authorList>
    </citation>
    <scope>NUCLEOTIDE SEQUENCE [LARGE SCALE GENOMIC DNA]</scope>
    <source>
        <strain evidence="7">IBRC 10765</strain>
    </source>
</reference>
<dbReference type="PIRSF" id="PIRSF004505">
    <property type="entry name" value="MT_bac"/>
    <property type="match status" value="1"/>
</dbReference>
<keyword evidence="5" id="KW-0963">Cytoplasm</keyword>
<gene>
    <name evidence="5 6" type="primary">rlmH</name>
    <name evidence="6" type="ORF">ACFOOG_06200</name>
</gene>
<accession>A0ABV7ZYK3</accession>
<dbReference type="PANTHER" id="PTHR33603">
    <property type="entry name" value="METHYLTRANSFERASE"/>
    <property type="match status" value="1"/>
</dbReference>
<keyword evidence="3 5" id="KW-0949">S-adenosyl-L-methionine</keyword>
<dbReference type="Gene3D" id="3.40.1280.10">
    <property type="match status" value="1"/>
</dbReference>
<dbReference type="InterPro" id="IPR029028">
    <property type="entry name" value="Alpha/beta_knot_MTases"/>
</dbReference>
<comment type="subunit">
    <text evidence="5">Homodimer.</text>
</comment>
<dbReference type="EMBL" id="JBHRYR010000002">
    <property type="protein sequence ID" value="MFC3852421.1"/>
    <property type="molecule type" value="Genomic_DNA"/>
</dbReference>
<feature type="binding site" evidence="5">
    <location>
        <position position="103"/>
    </location>
    <ligand>
        <name>S-adenosyl-L-methionine</name>
        <dbReference type="ChEBI" id="CHEBI:59789"/>
    </ligand>
</feature>
<dbReference type="InterPro" id="IPR003742">
    <property type="entry name" value="RlmH-like"/>
</dbReference>
<evidence type="ECO:0000256" key="3">
    <source>
        <dbReference type="ARBA" id="ARBA00022691"/>
    </source>
</evidence>
<name>A0ABV7ZYK3_9GAMM</name>
<dbReference type="CDD" id="cd18081">
    <property type="entry name" value="RlmH-like"/>
    <property type="match status" value="1"/>
</dbReference>
<evidence type="ECO:0000256" key="1">
    <source>
        <dbReference type="ARBA" id="ARBA00022603"/>
    </source>
</evidence>
<organism evidence="6 7">
    <name type="scientific">Saccharospirillum mangrovi</name>
    <dbReference type="NCBI Taxonomy" id="2161747"/>
    <lineage>
        <taxon>Bacteria</taxon>
        <taxon>Pseudomonadati</taxon>
        <taxon>Pseudomonadota</taxon>
        <taxon>Gammaproteobacteria</taxon>
        <taxon>Oceanospirillales</taxon>
        <taxon>Saccharospirillaceae</taxon>
        <taxon>Saccharospirillum</taxon>
    </lineage>
</organism>
<dbReference type="RefSeq" id="WP_380694533.1">
    <property type="nucleotide sequence ID" value="NZ_JBHRYR010000002.1"/>
</dbReference>
<evidence type="ECO:0000256" key="2">
    <source>
        <dbReference type="ARBA" id="ARBA00022679"/>
    </source>
</evidence>
<comment type="similarity">
    <text evidence="4 5">Belongs to the RNA methyltransferase RlmH family.</text>
</comment>
<evidence type="ECO:0000256" key="5">
    <source>
        <dbReference type="HAMAP-Rule" id="MF_00658"/>
    </source>
</evidence>
<dbReference type="Proteomes" id="UP001595617">
    <property type="component" value="Unassembled WGS sequence"/>
</dbReference>
<keyword evidence="1 5" id="KW-0489">Methyltransferase</keyword>
<keyword evidence="7" id="KW-1185">Reference proteome</keyword>
<feature type="binding site" evidence="5">
    <location>
        <position position="72"/>
    </location>
    <ligand>
        <name>S-adenosyl-L-methionine</name>
        <dbReference type="ChEBI" id="CHEBI:59789"/>
    </ligand>
</feature>
<comment type="function">
    <text evidence="5">Specifically methylates the pseudouridine at position 1915 (m3Psi1915) in 23S rRNA.</text>
</comment>
<comment type="subcellular location">
    <subcellularLocation>
        <location evidence="5">Cytoplasm</location>
    </subcellularLocation>
</comment>
<keyword evidence="2 5" id="KW-0808">Transferase</keyword>
<dbReference type="NCBIfam" id="TIGR00246">
    <property type="entry name" value="tRNA_RlmH_YbeA"/>
    <property type="match status" value="1"/>
</dbReference>
<dbReference type="Pfam" id="PF02590">
    <property type="entry name" value="SPOUT_MTase"/>
    <property type="match status" value="1"/>
</dbReference>
<evidence type="ECO:0000313" key="7">
    <source>
        <dbReference type="Proteomes" id="UP001595617"/>
    </source>
</evidence>
<comment type="caution">
    <text evidence="6">The sequence shown here is derived from an EMBL/GenBank/DDBJ whole genome shotgun (WGS) entry which is preliminary data.</text>
</comment>
<evidence type="ECO:0000256" key="4">
    <source>
        <dbReference type="ARBA" id="ARBA00038303"/>
    </source>
</evidence>
<sequence length="154" mass="17603">MRLRVHSVAGKMPAWVQAGVDEYGKRLPREWAVEWVDLPLAKRSKNVKTLDVIAQETDRLLKSVRNDHLVLLDISGKNWSTEELAESMAAWQHAARDVSLVIGGPDGVDDRLRQRADQRWSLSRLTLPHPLVRVLLAEQIYRGFTVLQGHPYHK</sequence>
<dbReference type="InterPro" id="IPR029026">
    <property type="entry name" value="tRNA_m1G_MTases_N"/>
</dbReference>
<comment type="catalytic activity">
    <reaction evidence="5">
        <text>pseudouridine(1915) in 23S rRNA + S-adenosyl-L-methionine = N(3)-methylpseudouridine(1915) in 23S rRNA + S-adenosyl-L-homocysteine + H(+)</text>
        <dbReference type="Rhea" id="RHEA:42752"/>
        <dbReference type="Rhea" id="RHEA-COMP:10221"/>
        <dbReference type="Rhea" id="RHEA-COMP:10222"/>
        <dbReference type="ChEBI" id="CHEBI:15378"/>
        <dbReference type="ChEBI" id="CHEBI:57856"/>
        <dbReference type="ChEBI" id="CHEBI:59789"/>
        <dbReference type="ChEBI" id="CHEBI:65314"/>
        <dbReference type="ChEBI" id="CHEBI:74486"/>
        <dbReference type="EC" id="2.1.1.177"/>
    </reaction>
</comment>
<proteinExistence type="inferred from homology"/>